<dbReference type="AlphaFoldDB" id="A0A4R6TBS9"/>
<reference evidence="3 4" key="1">
    <citation type="submission" date="2019-03" db="EMBL/GenBank/DDBJ databases">
        <title>Genomic Encyclopedia of Type Strains, Phase III (KMG-III): the genomes of soil and plant-associated and newly described type strains.</title>
        <authorList>
            <person name="Whitman W."/>
        </authorList>
    </citation>
    <scope>NUCLEOTIDE SEQUENCE [LARGE SCALE GENOMIC DNA]</scope>
    <source>
        <strain evidence="3 4">CECT 8446</strain>
    </source>
</reference>
<keyword evidence="4" id="KW-1185">Reference proteome</keyword>
<dbReference type="InterPro" id="IPR003399">
    <property type="entry name" value="Mce/MlaD"/>
</dbReference>
<dbReference type="OrthoDB" id="9771725at2"/>
<dbReference type="EMBL" id="SNYF01000005">
    <property type="protein sequence ID" value="TDQ19703.1"/>
    <property type="molecule type" value="Genomic_DNA"/>
</dbReference>
<gene>
    <name evidence="3" type="ORF">DFQ04_1528</name>
</gene>
<proteinExistence type="predicted"/>
<feature type="transmembrane region" description="Helical" evidence="1">
    <location>
        <begin position="9"/>
        <end position="30"/>
    </location>
</feature>
<dbReference type="PANTHER" id="PTHR33371:SF4">
    <property type="entry name" value="INTERMEMBRANE PHOSPHOLIPID TRANSPORT SYSTEM BINDING PROTEIN MLAD"/>
    <property type="match status" value="1"/>
</dbReference>
<dbReference type="RefSeq" id="WP_133554236.1">
    <property type="nucleotide sequence ID" value="NZ_SNYF01000005.1"/>
</dbReference>
<protein>
    <submittedName>
        <fullName evidence="3">Phospholipid/cholesterol/gamma-HCH transport system substrate-binding protein</fullName>
    </submittedName>
</protein>
<evidence type="ECO:0000313" key="3">
    <source>
        <dbReference type="EMBL" id="TDQ19703.1"/>
    </source>
</evidence>
<comment type="caution">
    <text evidence="3">The sequence shown here is derived from an EMBL/GenBank/DDBJ whole genome shotgun (WGS) entry which is preliminary data.</text>
</comment>
<keyword evidence="1" id="KW-0812">Transmembrane</keyword>
<dbReference type="InterPro" id="IPR052336">
    <property type="entry name" value="MlaD_Phospholipid_Transporter"/>
</dbReference>
<evidence type="ECO:0000259" key="2">
    <source>
        <dbReference type="Pfam" id="PF02470"/>
    </source>
</evidence>
<sequence length="326" mass="35591">MRGENKRSVLVGIFVFIGIAILVTGILTLGGQQKKFVKAIHLKAVFDDIGGLQTGNNIWFSGVKIGTVRKINFYGDSQVEVEMNVEESVSEFIRKNSKATISSDGLIGNKIIVIYGGSTDFPPVEEGDRLEAVMPLDTDQMMETLQVNNENLVEITADLKLLTGKLAAGEGIVGAVMTDSTLAVRFKEIVNNLDKASANSNRMLAELNTFAGKLNKEGNLFNDLVTDTEIADELRATIASFKASAENTQQLTKKLEEISAKLDDPDNALGTMLNDPAFAESLRSTLQNTDSATYNLNRGLEALEYTWPFRKGFKRKAKEEEKAGGN</sequence>
<evidence type="ECO:0000256" key="1">
    <source>
        <dbReference type="SAM" id="Phobius"/>
    </source>
</evidence>
<organism evidence="3 4">
    <name type="scientific">Algoriphagus boseongensis</name>
    <dbReference type="NCBI Taxonomy" id="1442587"/>
    <lineage>
        <taxon>Bacteria</taxon>
        <taxon>Pseudomonadati</taxon>
        <taxon>Bacteroidota</taxon>
        <taxon>Cytophagia</taxon>
        <taxon>Cytophagales</taxon>
        <taxon>Cyclobacteriaceae</taxon>
        <taxon>Algoriphagus</taxon>
    </lineage>
</organism>
<keyword evidence="1" id="KW-1133">Transmembrane helix</keyword>
<dbReference type="Pfam" id="PF02470">
    <property type="entry name" value="MlaD"/>
    <property type="match status" value="1"/>
</dbReference>
<dbReference type="PANTHER" id="PTHR33371">
    <property type="entry name" value="INTERMEMBRANE PHOSPHOLIPID TRANSPORT SYSTEM BINDING PROTEIN MLAD-RELATED"/>
    <property type="match status" value="1"/>
</dbReference>
<keyword evidence="1" id="KW-0472">Membrane</keyword>
<feature type="domain" description="Mce/MlaD" evidence="2">
    <location>
        <begin position="40"/>
        <end position="114"/>
    </location>
</feature>
<accession>A0A4R6TBS9</accession>
<evidence type="ECO:0000313" key="4">
    <source>
        <dbReference type="Proteomes" id="UP000294535"/>
    </source>
</evidence>
<name>A0A4R6TBS9_9BACT</name>
<dbReference type="Proteomes" id="UP000294535">
    <property type="component" value="Unassembled WGS sequence"/>
</dbReference>